<dbReference type="PANTHER" id="PTHR42776:SF27">
    <property type="entry name" value="DIPEPTIDYL PEPTIDASE FAMILY MEMBER 6"/>
    <property type="match status" value="1"/>
</dbReference>
<gene>
    <name evidence="4" type="ORF">B3C1_09797</name>
</gene>
<accession>K2ITY0</accession>
<evidence type="ECO:0000256" key="1">
    <source>
        <dbReference type="ARBA" id="ARBA00022801"/>
    </source>
</evidence>
<evidence type="ECO:0000256" key="2">
    <source>
        <dbReference type="SAM" id="SignalP"/>
    </source>
</evidence>
<dbReference type="SUPFAM" id="SSF82171">
    <property type="entry name" value="DPP6 N-terminal domain-like"/>
    <property type="match status" value="1"/>
</dbReference>
<dbReference type="STRING" id="745411.B3C1_09797"/>
<keyword evidence="5" id="KW-1185">Reference proteome</keyword>
<dbReference type="GO" id="GO:0004252">
    <property type="term" value="F:serine-type endopeptidase activity"/>
    <property type="evidence" value="ECO:0007669"/>
    <property type="project" value="TreeGrafter"/>
</dbReference>
<dbReference type="SUPFAM" id="SSF53474">
    <property type="entry name" value="alpha/beta-Hydrolases"/>
    <property type="match status" value="1"/>
</dbReference>
<organism evidence="4 5">
    <name type="scientific">Gallaecimonas xiamenensis 3-C-1</name>
    <dbReference type="NCBI Taxonomy" id="745411"/>
    <lineage>
        <taxon>Bacteria</taxon>
        <taxon>Pseudomonadati</taxon>
        <taxon>Pseudomonadota</taxon>
        <taxon>Gammaproteobacteria</taxon>
        <taxon>Enterobacterales</taxon>
        <taxon>Gallaecimonadaceae</taxon>
        <taxon>Gallaecimonas</taxon>
    </lineage>
</organism>
<dbReference type="Gene3D" id="3.40.50.1820">
    <property type="entry name" value="alpha/beta hydrolase"/>
    <property type="match status" value="1"/>
</dbReference>
<dbReference type="InterPro" id="IPR029058">
    <property type="entry name" value="AB_hydrolase_fold"/>
</dbReference>
<feature type="signal peptide" evidence="2">
    <location>
        <begin position="1"/>
        <end position="20"/>
    </location>
</feature>
<dbReference type="OrthoDB" id="4269629at2"/>
<name>K2ITY0_9GAMM</name>
<keyword evidence="2" id="KW-0732">Signal</keyword>
<proteinExistence type="predicted"/>
<evidence type="ECO:0000313" key="5">
    <source>
        <dbReference type="Proteomes" id="UP000006755"/>
    </source>
</evidence>
<dbReference type="Proteomes" id="UP000006755">
    <property type="component" value="Unassembled WGS sequence"/>
</dbReference>
<dbReference type="PATRIC" id="fig|745411.4.peg.1920"/>
<reference evidence="4 5" key="1">
    <citation type="journal article" date="2012" name="J. Bacteriol.">
        <title>Genome Sequence of Gallaecimonas xiamenensis Type Strain 3-C-1.</title>
        <authorList>
            <person name="Lai Q."/>
            <person name="Wang L."/>
            <person name="Wang W."/>
            <person name="Shao Z."/>
        </authorList>
    </citation>
    <scope>NUCLEOTIDE SEQUENCE [LARGE SCALE GENOMIC DNA]</scope>
    <source>
        <strain evidence="4 5">3-C-1</strain>
    </source>
</reference>
<keyword evidence="1" id="KW-0378">Hydrolase</keyword>
<dbReference type="Pfam" id="PF00326">
    <property type="entry name" value="Peptidase_S9"/>
    <property type="match status" value="1"/>
</dbReference>
<dbReference type="InterPro" id="IPR001375">
    <property type="entry name" value="Peptidase_S9_cat"/>
</dbReference>
<protein>
    <submittedName>
        <fullName evidence="4">Prolyl oligopeptidase</fullName>
    </submittedName>
</protein>
<dbReference type="GO" id="GO:0006508">
    <property type="term" value="P:proteolysis"/>
    <property type="evidence" value="ECO:0007669"/>
    <property type="project" value="InterPro"/>
</dbReference>
<sequence>MIMTRTWLFLLSLLPCLTLAAEALPSDIPLADFASHPKFQEIKISPDGSYLAAKIQNDEGNMGLAVLKRGERDLGIASVMQFNGQDSLGSFYWANNERLIMTITRQLGSFDRPAGTGDLFAMNADGSKKMMIFGPRGERQKTYAGSQIISFLKGNDDEVLLATQPFGLKDASYPTVYRLNIYSGRLIKVTKPPVKGFNVLADNKGQVRFAVGADLKKGNENVVIYRDSADDDWRELARFSEEKGEGLMPIAFFKDNKRVIASTQGGSAGDTAGIVVLDTSTGKKTKLYQRDDVDVSPIIAIDSEGERQVIGATWNSGKPEQVFFDSANDQDYVSDYKGLIAAFPDKAVSITSATRDMREMVIAVYADNEPGQFYLFNRESKQVTFLLSAMPWLDSKLLAKVRPISYQARDGKTIHGYLTLPKGKNKDLPLVMMPHGGPHGVRDEWGYDPSVQVLASRGYAVFQPNFRGSGGFGSDFMAAGYKKWGTSMIDDMTDGVNYLIGQGIVDKNRVCSMGGSYGGYAAVMSAEREPDLYRCAVGYVGVYDLEMLSSHPGAYRGLGSDNFRKKVLPDSEAELRAQSPRYQVAKLKAPVLIVAGGKDEIAPIEHSEALRDAMEAAGKPYEWYVEPNEGHGFYLPEHNQELYKRVLTFLDKHIGQ</sequence>
<feature type="chain" id="PRO_5003858918" evidence="2">
    <location>
        <begin position="21"/>
        <end position="656"/>
    </location>
</feature>
<feature type="domain" description="Peptidase S9 prolyl oligopeptidase catalytic" evidence="3">
    <location>
        <begin position="446"/>
        <end position="655"/>
    </location>
</feature>
<evidence type="ECO:0000313" key="4">
    <source>
        <dbReference type="EMBL" id="EKE73681.1"/>
    </source>
</evidence>
<evidence type="ECO:0000259" key="3">
    <source>
        <dbReference type="Pfam" id="PF00326"/>
    </source>
</evidence>
<dbReference type="eggNOG" id="COG1506">
    <property type="taxonomic scope" value="Bacteria"/>
</dbReference>
<comment type="caution">
    <text evidence="4">The sequence shown here is derived from an EMBL/GenBank/DDBJ whole genome shotgun (WGS) entry which is preliminary data.</text>
</comment>
<dbReference type="PANTHER" id="PTHR42776">
    <property type="entry name" value="SERINE PEPTIDASE S9 FAMILY MEMBER"/>
    <property type="match status" value="1"/>
</dbReference>
<dbReference type="EMBL" id="AMRI01000012">
    <property type="protein sequence ID" value="EKE73681.1"/>
    <property type="molecule type" value="Genomic_DNA"/>
</dbReference>
<dbReference type="AlphaFoldDB" id="K2ITY0"/>